<organism evidence="1 2">
    <name type="scientific">Plasmodium yoelii yoelii</name>
    <dbReference type="NCBI Taxonomy" id="73239"/>
    <lineage>
        <taxon>Eukaryota</taxon>
        <taxon>Sar</taxon>
        <taxon>Alveolata</taxon>
        <taxon>Apicomplexa</taxon>
        <taxon>Aconoidasida</taxon>
        <taxon>Haemosporida</taxon>
        <taxon>Plasmodiidae</taxon>
        <taxon>Plasmodium</taxon>
        <taxon>Plasmodium (Vinckeia)</taxon>
    </lineage>
</organism>
<evidence type="ECO:0000313" key="2">
    <source>
        <dbReference type="Proteomes" id="UP000008553"/>
    </source>
</evidence>
<dbReference type="InParanoid" id="Q7RFA4"/>
<keyword evidence="2" id="KW-1185">Reference proteome</keyword>
<dbReference type="PaxDb" id="73239-Q7RFA4"/>
<name>Q7RFA4_PLAYO</name>
<accession>Q7RFA4</accession>
<evidence type="ECO:0000313" key="1">
    <source>
        <dbReference type="EMBL" id="EAA16716.1"/>
    </source>
</evidence>
<dbReference type="Proteomes" id="UP000008553">
    <property type="component" value="Unassembled WGS sequence"/>
</dbReference>
<gene>
    <name evidence="1" type="ORF">PY04803</name>
</gene>
<dbReference type="EMBL" id="AABL01001482">
    <property type="protein sequence ID" value="EAA16716.1"/>
    <property type="molecule type" value="Genomic_DNA"/>
</dbReference>
<proteinExistence type="predicted"/>
<reference evidence="1 2" key="1">
    <citation type="journal article" date="2002" name="Nature">
        <title>Genome sequence and comparative analysis of the model rodent malaria parasite Plasmodium yoelii yoelii.</title>
        <authorList>
            <person name="Carlton J.M."/>
            <person name="Angiuoli S.V."/>
            <person name="Suh B.B."/>
            <person name="Kooij T.W."/>
            <person name="Pertea M."/>
            <person name="Silva J.C."/>
            <person name="Ermolaeva M.D."/>
            <person name="Allen J.E."/>
            <person name="Selengut J.D."/>
            <person name="Koo H.L."/>
            <person name="Peterson J.D."/>
            <person name="Pop M."/>
            <person name="Kosack D.S."/>
            <person name="Shumway M.F."/>
            <person name="Bidwell S.L."/>
            <person name="Shallom S.J."/>
            <person name="van Aken S.E."/>
            <person name="Riedmuller S.B."/>
            <person name="Feldblyum T.V."/>
            <person name="Cho J.K."/>
            <person name="Quackenbush J."/>
            <person name="Sedegah M."/>
            <person name="Shoaibi A."/>
            <person name="Cummings L.M."/>
            <person name="Florens L."/>
            <person name="Yates J.R."/>
            <person name="Raine J.D."/>
            <person name="Sinden R.E."/>
            <person name="Harris M.A."/>
            <person name="Cunningham D.A."/>
            <person name="Preiser P.R."/>
            <person name="Bergman L.W."/>
            <person name="Vaidya A.B."/>
            <person name="van Lin L.H."/>
            <person name="Janse C.J."/>
            <person name="Waters A.P."/>
            <person name="Smith H.O."/>
            <person name="White O.R."/>
            <person name="Salzberg S.L."/>
            <person name="Venter J.C."/>
            <person name="Fraser C.M."/>
            <person name="Hoffman S.L."/>
            <person name="Gardner M.J."/>
            <person name="Carucci D.J."/>
        </authorList>
    </citation>
    <scope>NUCLEOTIDE SEQUENCE [LARGE SCALE GENOMIC DNA]</scope>
    <source>
        <strain evidence="1 2">17XNL</strain>
    </source>
</reference>
<feature type="non-terminal residue" evidence="1">
    <location>
        <position position="1"/>
    </location>
</feature>
<protein>
    <submittedName>
        <fullName evidence="1">Uncharacterized protein</fullName>
    </submittedName>
</protein>
<sequence length="19" mass="2221">NVVAIILLYSPLLIFYKQI</sequence>
<dbReference type="AlphaFoldDB" id="Q7RFA4"/>
<comment type="caution">
    <text evidence="1">The sequence shown here is derived from an EMBL/GenBank/DDBJ whole genome shotgun (WGS) entry which is preliminary data.</text>
</comment>